<evidence type="ECO:0000256" key="11">
    <source>
        <dbReference type="ARBA" id="ARBA00048781"/>
    </source>
</evidence>
<dbReference type="GO" id="GO:0103023">
    <property type="term" value="F:ITPase activity"/>
    <property type="evidence" value="ECO:0007669"/>
    <property type="project" value="UniProtKB-EC"/>
</dbReference>
<keyword evidence="7" id="KW-0546">Nucleotide metabolism</keyword>
<evidence type="ECO:0000256" key="2">
    <source>
        <dbReference type="ARBA" id="ARBA00001946"/>
    </source>
</evidence>
<evidence type="ECO:0000256" key="6">
    <source>
        <dbReference type="ARBA" id="ARBA00022842"/>
    </source>
</evidence>
<keyword evidence="3" id="KW-0479">Metal-binding</keyword>
<evidence type="ECO:0000256" key="1">
    <source>
        <dbReference type="ARBA" id="ARBA00001936"/>
    </source>
</evidence>
<dbReference type="PANTHER" id="PTHR34699:SF2">
    <property type="entry name" value="NON-CANONICAL PURINE NTP PHOSPHATASE_PRRC1 DOMAIN-CONTAINING PROTEIN"/>
    <property type="match status" value="1"/>
</dbReference>
<comment type="cofactor">
    <cofactor evidence="2">
        <name>Mg(2+)</name>
        <dbReference type="ChEBI" id="CHEBI:18420"/>
    </cofactor>
</comment>
<comment type="catalytic activity">
    <reaction evidence="10">
        <text>ITP + H2O = IDP + phosphate + H(+)</text>
        <dbReference type="Rhea" id="RHEA:28330"/>
        <dbReference type="ChEBI" id="CHEBI:15377"/>
        <dbReference type="ChEBI" id="CHEBI:15378"/>
        <dbReference type="ChEBI" id="CHEBI:43474"/>
        <dbReference type="ChEBI" id="CHEBI:58280"/>
        <dbReference type="ChEBI" id="CHEBI:61402"/>
        <dbReference type="EC" id="3.6.1.73"/>
    </reaction>
</comment>
<evidence type="ECO:0000256" key="5">
    <source>
        <dbReference type="ARBA" id="ARBA00022801"/>
    </source>
</evidence>
<dbReference type="InterPro" id="IPR050299">
    <property type="entry name" value="YjjX_NTPase"/>
</dbReference>
<dbReference type="GO" id="GO:0000166">
    <property type="term" value="F:nucleotide binding"/>
    <property type="evidence" value="ECO:0007669"/>
    <property type="project" value="UniProtKB-KW"/>
</dbReference>
<comment type="catalytic activity">
    <reaction evidence="11">
        <text>XTP + H2O = XDP + phosphate + H(+)</text>
        <dbReference type="Rhea" id="RHEA:28406"/>
        <dbReference type="ChEBI" id="CHEBI:15377"/>
        <dbReference type="ChEBI" id="CHEBI:15378"/>
        <dbReference type="ChEBI" id="CHEBI:43474"/>
        <dbReference type="ChEBI" id="CHEBI:59884"/>
        <dbReference type="ChEBI" id="CHEBI:61314"/>
        <dbReference type="EC" id="3.6.1.73"/>
    </reaction>
</comment>
<evidence type="ECO:0000256" key="7">
    <source>
        <dbReference type="ARBA" id="ARBA00023080"/>
    </source>
</evidence>
<evidence type="ECO:0000256" key="9">
    <source>
        <dbReference type="ARBA" id="ARBA00038901"/>
    </source>
</evidence>
<keyword evidence="8" id="KW-0464">Manganese</keyword>
<dbReference type="InterPro" id="IPR026533">
    <property type="entry name" value="NTPase/PRRC1"/>
</dbReference>
<evidence type="ECO:0000256" key="8">
    <source>
        <dbReference type="ARBA" id="ARBA00023211"/>
    </source>
</evidence>
<dbReference type="AlphaFoldDB" id="A0A7G9YXI0"/>
<dbReference type="EC" id="3.6.1.73" evidence="9"/>
<feature type="domain" description="Non-canonical purine NTP phosphatase/PRRC1" evidence="12">
    <location>
        <begin position="2"/>
        <end position="77"/>
    </location>
</feature>
<dbReference type="GO" id="GO:0006772">
    <property type="term" value="P:thiamine metabolic process"/>
    <property type="evidence" value="ECO:0007669"/>
    <property type="project" value="TreeGrafter"/>
</dbReference>
<comment type="cofactor">
    <cofactor evidence="1">
        <name>Mn(2+)</name>
        <dbReference type="ChEBI" id="CHEBI:29035"/>
    </cofactor>
</comment>
<dbReference type="PANTHER" id="PTHR34699">
    <property type="match status" value="1"/>
</dbReference>
<dbReference type="SUPFAM" id="SSF52972">
    <property type="entry name" value="ITPase-like"/>
    <property type="match status" value="1"/>
</dbReference>
<dbReference type="GO" id="GO:0009117">
    <property type="term" value="P:nucleotide metabolic process"/>
    <property type="evidence" value="ECO:0007669"/>
    <property type="project" value="UniProtKB-KW"/>
</dbReference>
<protein>
    <recommendedName>
        <fullName evidence="9">inosine/xanthosine triphosphatase</fullName>
        <ecNumber evidence="9">3.6.1.73</ecNumber>
    </recommendedName>
</protein>
<proteinExistence type="predicted"/>
<dbReference type="InterPro" id="IPR029001">
    <property type="entry name" value="ITPase-like_fam"/>
</dbReference>
<organism evidence="13">
    <name type="scientific">Candidatus Methanophagaceae archaeon ANME-1 ERB6</name>
    <dbReference type="NCBI Taxonomy" id="2759912"/>
    <lineage>
        <taxon>Archaea</taxon>
        <taxon>Methanobacteriati</taxon>
        <taxon>Methanobacteriota</taxon>
        <taxon>Stenosarchaea group</taxon>
        <taxon>Methanomicrobia</taxon>
        <taxon>Candidatus Methanophagales</taxon>
        <taxon>Candidatus Methanophagaceae</taxon>
    </lineage>
</organism>
<evidence type="ECO:0000256" key="3">
    <source>
        <dbReference type="ARBA" id="ARBA00022723"/>
    </source>
</evidence>
<evidence type="ECO:0000256" key="10">
    <source>
        <dbReference type="ARBA" id="ARBA00048174"/>
    </source>
</evidence>
<accession>A0A7G9YXI0</accession>
<name>A0A7G9YXI0_9EURY</name>
<dbReference type="EMBL" id="MT631519">
    <property type="protein sequence ID" value="QNO52714.1"/>
    <property type="molecule type" value="Genomic_DNA"/>
</dbReference>
<gene>
    <name evidence="13" type="ORF">JLLPAJDC_00025</name>
</gene>
<evidence type="ECO:0000256" key="4">
    <source>
        <dbReference type="ARBA" id="ARBA00022741"/>
    </source>
</evidence>
<keyword evidence="6" id="KW-0460">Magnesium</keyword>
<dbReference type="Pfam" id="PF01931">
    <property type="entry name" value="NTPase_I-T"/>
    <property type="match status" value="1"/>
</dbReference>
<reference evidence="13" key="1">
    <citation type="submission" date="2020-06" db="EMBL/GenBank/DDBJ databases">
        <title>Unique genomic features of the anaerobic methanotrophic archaea.</title>
        <authorList>
            <person name="Chadwick G.L."/>
            <person name="Skennerton C.T."/>
            <person name="Laso-Perez R."/>
            <person name="Leu A.O."/>
            <person name="Speth D.R."/>
            <person name="Yu H."/>
            <person name="Morgan-Lang C."/>
            <person name="Hatzenpichler R."/>
            <person name="Goudeau D."/>
            <person name="Malmstrom R."/>
            <person name="Brazelton W.J."/>
            <person name="Woyke T."/>
            <person name="Hallam S.J."/>
            <person name="Tyson G.W."/>
            <person name="Wegener G."/>
            <person name="Boetius A."/>
            <person name="Orphan V."/>
        </authorList>
    </citation>
    <scope>NUCLEOTIDE SEQUENCE</scope>
</reference>
<keyword evidence="4" id="KW-0547">Nucleotide-binding</keyword>
<sequence>MDSTGRTGYGTAPFFELPSNITEKLLKGTELGDAIDSLIGEKNTKEKQGAVGYFTNGVMDRKRYYVDGLLVALIPFLNTDLYFEPQISTD</sequence>
<evidence type="ECO:0000259" key="12">
    <source>
        <dbReference type="Pfam" id="PF01931"/>
    </source>
</evidence>
<evidence type="ECO:0000313" key="13">
    <source>
        <dbReference type="EMBL" id="QNO52714.1"/>
    </source>
</evidence>
<dbReference type="GO" id="GO:0046872">
    <property type="term" value="F:metal ion binding"/>
    <property type="evidence" value="ECO:0007669"/>
    <property type="project" value="UniProtKB-KW"/>
</dbReference>
<keyword evidence="5 13" id="KW-0378">Hydrolase</keyword>
<dbReference type="Gene3D" id="3.90.950.10">
    <property type="match status" value="1"/>
</dbReference>